<organism evidence="1 2">
    <name type="scientific">Trifolium medium</name>
    <dbReference type="NCBI Taxonomy" id="97028"/>
    <lineage>
        <taxon>Eukaryota</taxon>
        <taxon>Viridiplantae</taxon>
        <taxon>Streptophyta</taxon>
        <taxon>Embryophyta</taxon>
        <taxon>Tracheophyta</taxon>
        <taxon>Spermatophyta</taxon>
        <taxon>Magnoliopsida</taxon>
        <taxon>eudicotyledons</taxon>
        <taxon>Gunneridae</taxon>
        <taxon>Pentapetalae</taxon>
        <taxon>rosids</taxon>
        <taxon>fabids</taxon>
        <taxon>Fabales</taxon>
        <taxon>Fabaceae</taxon>
        <taxon>Papilionoideae</taxon>
        <taxon>50 kb inversion clade</taxon>
        <taxon>NPAAA clade</taxon>
        <taxon>Hologalegina</taxon>
        <taxon>IRL clade</taxon>
        <taxon>Trifolieae</taxon>
        <taxon>Trifolium</taxon>
    </lineage>
</organism>
<evidence type="ECO:0000313" key="1">
    <source>
        <dbReference type="EMBL" id="MCI16518.1"/>
    </source>
</evidence>
<reference evidence="1 2" key="1">
    <citation type="journal article" date="2018" name="Front. Plant Sci.">
        <title>Red Clover (Trifolium pratense) and Zigzag Clover (T. medium) - A Picture of Genomic Similarities and Differences.</title>
        <authorList>
            <person name="Dluhosova J."/>
            <person name="Istvanek J."/>
            <person name="Nedelnik J."/>
            <person name="Repkova J."/>
        </authorList>
    </citation>
    <scope>NUCLEOTIDE SEQUENCE [LARGE SCALE GENOMIC DNA]</scope>
    <source>
        <strain evidence="2">cv. 10/8</strain>
        <tissue evidence="1">Leaf</tissue>
    </source>
</reference>
<dbReference type="AlphaFoldDB" id="A0A392PWQ0"/>
<sequence length="83" mass="9268">MLHEDVQPVALLEVMQCDTSLGESSDILGEESLIPPNTCANIQENSVTVEFDTKNVDFSRKQPLSIAKKLSVEPLLKPRNMQR</sequence>
<dbReference type="EMBL" id="LXQA010101241">
    <property type="protein sequence ID" value="MCI16518.1"/>
    <property type="molecule type" value="Genomic_DNA"/>
</dbReference>
<dbReference type="Proteomes" id="UP000265520">
    <property type="component" value="Unassembled WGS sequence"/>
</dbReference>
<proteinExistence type="predicted"/>
<accession>A0A392PWQ0</accession>
<comment type="caution">
    <text evidence="1">The sequence shown here is derived from an EMBL/GenBank/DDBJ whole genome shotgun (WGS) entry which is preliminary data.</text>
</comment>
<feature type="non-terminal residue" evidence="1">
    <location>
        <position position="83"/>
    </location>
</feature>
<evidence type="ECO:0000313" key="2">
    <source>
        <dbReference type="Proteomes" id="UP000265520"/>
    </source>
</evidence>
<protein>
    <submittedName>
        <fullName evidence="1">Uncharacterized protein</fullName>
    </submittedName>
</protein>
<name>A0A392PWQ0_9FABA</name>
<keyword evidence="2" id="KW-1185">Reference proteome</keyword>